<organism evidence="3">
    <name type="scientific">Drosophila persimilis</name>
    <name type="common">Fruit fly</name>
    <dbReference type="NCBI Taxonomy" id="7234"/>
    <lineage>
        <taxon>Eukaryota</taxon>
        <taxon>Metazoa</taxon>
        <taxon>Ecdysozoa</taxon>
        <taxon>Arthropoda</taxon>
        <taxon>Hexapoda</taxon>
        <taxon>Insecta</taxon>
        <taxon>Pterygota</taxon>
        <taxon>Neoptera</taxon>
        <taxon>Endopterygota</taxon>
        <taxon>Diptera</taxon>
        <taxon>Brachycera</taxon>
        <taxon>Muscomorpha</taxon>
        <taxon>Ephydroidea</taxon>
        <taxon>Drosophilidae</taxon>
        <taxon>Drosophila</taxon>
        <taxon>Sophophora</taxon>
    </lineage>
</organism>
<dbReference type="HOGENOM" id="CLU_2443139_0_0_1"/>
<evidence type="ECO:0000256" key="1">
    <source>
        <dbReference type="SAM" id="MobiDB-lite"/>
    </source>
</evidence>
<evidence type="ECO:0000313" key="2">
    <source>
        <dbReference type="EMBL" id="EDW24421.1"/>
    </source>
</evidence>
<proteinExistence type="predicted"/>
<keyword evidence="3" id="KW-1185">Reference proteome</keyword>
<dbReference type="Proteomes" id="UP000008744">
    <property type="component" value="Unassembled WGS sequence"/>
</dbReference>
<reference evidence="2 3" key="1">
    <citation type="journal article" date="2007" name="Nature">
        <title>Evolution of genes and genomes on the Drosophila phylogeny.</title>
        <authorList>
            <consortium name="Drosophila 12 Genomes Consortium"/>
            <person name="Clark A.G."/>
            <person name="Eisen M.B."/>
            <person name="Smith D.R."/>
            <person name="Bergman C.M."/>
            <person name="Oliver B."/>
            <person name="Markow T.A."/>
            <person name="Kaufman T.C."/>
            <person name="Kellis M."/>
            <person name="Gelbart W."/>
            <person name="Iyer V.N."/>
            <person name="Pollard D.A."/>
            <person name="Sackton T.B."/>
            <person name="Larracuente A.M."/>
            <person name="Singh N.D."/>
            <person name="Abad J.P."/>
            <person name="Abt D.N."/>
            <person name="Adryan B."/>
            <person name="Aguade M."/>
            <person name="Akashi H."/>
            <person name="Anderson W.W."/>
            <person name="Aquadro C.F."/>
            <person name="Ardell D.H."/>
            <person name="Arguello R."/>
            <person name="Artieri C.G."/>
            <person name="Barbash D.A."/>
            <person name="Barker D."/>
            <person name="Barsanti P."/>
            <person name="Batterham P."/>
            <person name="Batzoglou S."/>
            <person name="Begun D."/>
            <person name="Bhutkar A."/>
            <person name="Blanco E."/>
            <person name="Bosak S.A."/>
            <person name="Bradley R.K."/>
            <person name="Brand A.D."/>
            <person name="Brent M.R."/>
            <person name="Brooks A.N."/>
            <person name="Brown R.H."/>
            <person name="Butlin R.K."/>
            <person name="Caggese C."/>
            <person name="Calvi B.R."/>
            <person name="Bernardo de Carvalho A."/>
            <person name="Caspi A."/>
            <person name="Castrezana S."/>
            <person name="Celniker S.E."/>
            <person name="Chang J.L."/>
            <person name="Chapple C."/>
            <person name="Chatterji S."/>
            <person name="Chinwalla A."/>
            <person name="Civetta A."/>
            <person name="Clifton S.W."/>
            <person name="Comeron J.M."/>
            <person name="Costello J.C."/>
            <person name="Coyne J.A."/>
            <person name="Daub J."/>
            <person name="David R.G."/>
            <person name="Delcher A.L."/>
            <person name="Delehaunty K."/>
            <person name="Do C.B."/>
            <person name="Ebling H."/>
            <person name="Edwards K."/>
            <person name="Eickbush T."/>
            <person name="Evans J.D."/>
            <person name="Filipski A."/>
            <person name="Findeiss S."/>
            <person name="Freyhult E."/>
            <person name="Fulton L."/>
            <person name="Fulton R."/>
            <person name="Garcia A.C."/>
            <person name="Gardiner A."/>
            <person name="Garfield D.A."/>
            <person name="Garvin B.E."/>
            <person name="Gibson G."/>
            <person name="Gilbert D."/>
            <person name="Gnerre S."/>
            <person name="Godfrey J."/>
            <person name="Good R."/>
            <person name="Gotea V."/>
            <person name="Gravely B."/>
            <person name="Greenberg A.J."/>
            <person name="Griffiths-Jones S."/>
            <person name="Gross S."/>
            <person name="Guigo R."/>
            <person name="Gustafson E.A."/>
            <person name="Haerty W."/>
            <person name="Hahn M.W."/>
            <person name="Halligan D.L."/>
            <person name="Halpern A.L."/>
            <person name="Halter G.M."/>
            <person name="Han M.V."/>
            <person name="Heger A."/>
            <person name="Hillier L."/>
            <person name="Hinrichs A.S."/>
            <person name="Holmes I."/>
            <person name="Hoskins R.A."/>
            <person name="Hubisz M.J."/>
            <person name="Hultmark D."/>
            <person name="Huntley M.A."/>
            <person name="Jaffe D.B."/>
            <person name="Jagadeeshan S."/>
            <person name="Jeck W.R."/>
            <person name="Johnson J."/>
            <person name="Jones C.D."/>
            <person name="Jordan W.C."/>
            <person name="Karpen G.H."/>
            <person name="Kataoka E."/>
            <person name="Keightley P.D."/>
            <person name="Kheradpour P."/>
            <person name="Kirkness E.F."/>
            <person name="Koerich L.B."/>
            <person name="Kristiansen K."/>
            <person name="Kudrna D."/>
            <person name="Kulathinal R.J."/>
            <person name="Kumar S."/>
            <person name="Kwok R."/>
            <person name="Lander E."/>
            <person name="Langley C.H."/>
            <person name="Lapoint R."/>
            <person name="Lazzaro B.P."/>
            <person name="Lee S.J."/>
            <person name="Levesque L."/>
            <person name="Li R."/>
            <person name="Lin C.F."/>
            <person name="Lin M.F."/>
            <person name="Lindblad-Toh K."/>
            <person name="Llopart A."/>
            <person name="Long M."/>
            <person name="Low L."/>
            <person name="Lozovsky E."/>
            <person name="Lu J."/>
            <person name="Luo M."/>
            <person name="Machado C.A."/>
            <person name="Makalowski W."/>
            <person name="Marzo M."/>
            <person name="Matsuda M."/>
            <person name="Matzkin L."/>
            <person name="McAllister B."/>
            <person name="McBride C.S."/>
            <person name="McKernan B."/>
            <person name="McKernan K."/>
            <person name="Mendez-Lago M."/>
            <person name="Minx P."/>
            <person name="Mollenhauer M.U."/>
            <person name="Montooth K."/>
            <person name="Mount S.M."/>
            <person name="Mu X."/>
            <person name="Myers E."/>
            <person name="Negre B."/>
            <person name="Newfeld S."/>
            <person name="Nielsen R."/>
            <person name="Noor M.A."/>
            <person name="O'Grady P."/>
            <person name="Pachter L."/>
            <person name="Papaceit M."/>
            <person name="Parisi M.J."/>
            <person name="Parisi M."/>
            <person name="Parts L."/>
            <person name="Pedersen J.S."/>
            <person name="Pesole G."/>
            <person name="Phillippy A.M."/>
            <person name="Ponting C.P."/>
            <person name="Pop M."/>
            <person name="Porcelli D."/>
            <person name="Powell J.R."/>
            <person name="Prohaska S."/>
            <person name="Pruitt K."/>
            <person name="Puig M."/>
            <person name="Quesneville H."/>
            <person name="Ram K.R."/>
            <person name="Rand D."/>
            <person name="Rasmussen M.D."/>
            <person name="Reed L.K."/>
            <person name="Reenan R."/>
            <person name="Reily A."/>
            <person name="Remington K.A."/>
            <person name="Rieger T.T."/>
            <person name="Ritchie M.G."/>
            <person name="Robin C."/>
            <person name="Rogers Y.H."/>
            <person name="Rohde C."/>
            <person name="Rozas J."/>
            <person name="Rubenfield M.J."/>
            <person name="Ruiz A."/>
            <person name="Russo S."/>
            <person name="Salzberg S.L."/>
            <person name="Sanchez-Gracia A."/>
            <person name="Saranga D.J."/>
            <person name="Sato H."/>
            <person name="Schaeffer S.W."/>
            <person name="Schatz M.C."/>
            <person name="Schlenke T."/>
            <person name="Schwartz R."/>
            <person name="Segarra C."/>
            <person name="Singh R.S."/>
            <person name="Sirot L."/>
            <person name="Sirota M."/>
            <person name="Sisneros N.B."/>
            <person name="Smith C.D."/>
            <person name="Smith T.F."/>
            <person name="Spieth J."/>
            <person name="Stage D.E."/>
            <person name="Stark A."/>
            <person name="Stephan W."/>
            <person name="Strausberg R.L."/>
            <person name="Strempel S."/>
            <person name="Sturgill D."/>
            <person name="Sutton G."/>
            <person name="Sutton G.G."/>
            <person name="Tao W."/>
            <person name="Teichmann S."/>
            <person name="Tobari Y.N."/>
            <person name="Tomimura Y."/>
            <person name="Tsolas J.M."/>
            <person name="Valente V.L."/>
            <person name="Venter E."/>
            <person name="Venter J.C."/>
            <person name="Vicario S."/>
            <person name="Vieira F.G."/>
            <person name="Vilella A.J."/>
            <person name="Villasante A."/>
            <person name="Walenz B."/>
            <person name="Wang J."/>
            <person name="Wasserman M."/>
            <person name="Watts T."/>
            <person name="Wilson D."/>
            <person name="Wilson R.K."/>
            <person name="Wing R.A."/>
            <person name="Wolfner M.F."/>
            <person name="Wong A."/>
            <person name="Wong G.K."/>
            <person name="Wu C.I."/>
            <person name="Wu G."/>
            <person name="Yamamoto D."/>
            <person name="Yang H.P."/>
            <person name="Yang S.P."/>
            <person name="Yorke J.A."/>
            <person name="Yoshida K."/>
            <person name="Zdobnov E."/>
            <person name="Zhang P."/>
            <person name="Zhang Y."/>
            <person name="Zimin A.V."/>
            <person name="Baldwin J."/>
            <person name="Abdouelleil A."/>
            <person name="Abdulkadir J."/>
            <person name="Abebe A."/>
            <person name="Abera B."/>
            <person name="Abreu J."/>
            <person name="Acer S.C."/>
            <person name="Aftuck L."/>
            <person name="Alexander A."/>
            <person name="An P."/>
            <person name="Anderson E."/>
            <person name="Anderson S."/>
            <person name="Arachi H."/>
            <person name="Azer M."/>
            <person name="Bachantsang P."/>
            <person name="Barry A."/>
            <person name="Bayul T."/>
            <person name="Berlin A."/>
            <person name="Bessette D."/>
            <person name="Bloom T."/>
            <person name="Blye J."/>
            <person name="Boguslavskiy L."/>
            <person name="Bonnet C."/>
            <person name="Boukhgalter B."/>
            <person name="Bourzgui I."/>
            <person name="Brown A."/>
            <person name="Cahill P."/>
            <person name="Channer S."/>
            <person name="Cheshatsang Y."/>
            <person name="Chuda L."/>
            <person name="Citroen M."/>
            <person name="Collymore A."/>
            <person name="Cooke P."/>
            <person name="Costello M."/>
            <person name="D'Aco K."/>
            <person name="Daza R."/>
            <person name="De Haan G."/>
            <person name="DeGray S."/>
            <person name="DeMaso C."/>
            <person name="Dhargay N."/>
            <person name="Dooley K."/>
            <person name="Dooley E."/>
            <person name="Doricent M."/>
            <person name="Dorje P."/>
            <person name="Dorjee K."/>
            <person name="Dupes A."/>
            <person name="Elong R."/>
            <person name="Falk J."/>
            <person name="Farina A."/>
            <person name="Faro S."/>
            <person name="Ferguson D."/>
            <person name="Fisher S."/>
            <person name="Foley C.D."/>
            <person name="Franke A."/>
            <person name="Friedrich D."/>
            <person name="Gadbois L."/>
            <person name="Gearin G."/>
            <person name="Gearin C.R."/>
            <person name="Giannoukos G."/>
            <person name="Goode T."/>
            <person name="Graham J."/>
            <person name="Grandbois E."/>
            <person name="Grewal S."/>
            <person name="Gyaltsen K."/>
            <person name="Hafez N."/>
            <person name="Hagos B."/>
            <person name="Hall J."/>
            <person name="Henson C."/>
            <person name="Hollinger A."/>
            <person name="Honan T."/>
            <person name="Huard M.D."/>
            <person name="Hughes L."/>
            <person name="Hurhula B."/>
            <person name="Husby M.E."/>
            <person name="Kamat A."/>
            <person name="Kanga B."/>
            <person name="Kashin S."/>
            <person name="Khazanovich D."/>
            <person name="Kisner P."/>
            <person name="Lance K."/>
            <person name="Lara M."/>
            <person name="Lee W."/>
            <person name="Lennon N."/>
            <person name="Letendre F."/>
            <person name="LeVine R."/>
            <person name="Lipovsky A."/>
            <person name="Liu X."/>
            <person name="Liu J."/>
            <person name="Liu S."/>
            <person name="Lokyitsang T."/>
            <person name="Lokyitsang Y."/>
            <person name="Lubonja R."/>
            <person name="Lui A."/>
            <person name="MacDonald P."/>
            <person name="Magnisalis V."/>
            <person name="Maru K."/>
            <person name="Matthews C."/>
            <person name="McCusker W."/>
            <person name="McDonough S."/>
            <person name="Mehta T."/>
            <person name="Meldrim J."/>
            <person name="Meneus L."/>
            <person name="Mihai O."/>
            <person name="Mihalev A."/>
            <person name="Mihova T."/>
            <person name="Mittelman R."/>
            <person name="Mlenga V."/>
            <person name="Montmayeur A."/>
            <person name="Mulrain L."/>
            <person name="Navidi A."/>
            <person name="Naylor J."/>
            <person name="Negash T."/>
            <person name="Nguyen T."/>
            <person name="Nguyen N."/>
            <person name="Nicol R."/>
            <person name="Norbu C."/>
            <person name="Norbu N."/>
            <person name="Novod N."/>
            <person name="O'Neill B."/>
            <person name="Osman S."/>
            <person name="Markiewicz E."/>
            <person name="Oyono O.L."/>
            <person name="Patti C."/>
            <person name="Phunkhang P."/>
            <person name="Pierre F."/>
            <person name="Priest M."/>
            <person name="Raghuraman S."/>
            <person name="Rege F."/>
            <person name="Reyes R."/>
            <person name="Rise C."/>
            <person name="Rogov P."/>
            <person name="Ross K."/>
            <person name="Ryan E."/>
            <person name="Settipalli S."/>
            <person name="Shea T."/>
            <person name="Sherpa N."/>
            <person name="Shi L."/>
            <person name="Shih D."/>
            <person name="Sparrow T."/>
            <person name="Spaulding J."/>
            <person name="Stalker J."/>
            <person name="Stange-Thomann N."/>
            <person name="Stavropoulos S."/>
            <person name="Stone C."/>
            <person name="Strader C."/>
            <person name="Tesfaye S."/>
            <person name="Thomson T."/>
            <person name="Thoulutsang Y."/>
            <person name="Thoulutsang D."/>
            <person name="Topham K."/>
            <person name="Topping I."/>
            <person name="Tsamla T."/>
            <person name="Vassiliev H."/>
            <person name="Vo A."/>
            <person name="Wangchuk T."/>
            <person name="Wangdi T."/>
            <person name="Weiand M."/>
            <person name="Wilkinson J."/>
            <person name="Wilson A."/>
            <person name="Yadav S."/>
            <person name="Young G."/>
            <person name="Yu Q."/>
            <person name="Zembek L."/>
            <person name="Zhong D."/>
            <person name="Zimmer A."/>
            <person name="Zwirko Z."/>
            <person name="Jaffe D.B."/>
            <person name="Alvarez P."/>
            <person name="Brockman W."/>
            <person name="Butler J."/>
            <person name="Chin C."/>
            <person name="Gnerre S."/>
            <person name="Grabherr M."/>
            <person name="Kleber M."/>
            <person name="Mauceli E."/>
            <person name="MacCallum I."/>
        </authorList>
    </citation>
    <scope>NUCLEOTIDE SEQUENCE [LARGE SCALE GENOMIC DNA]</scope>
    <source>
        <strain evidence="3">MSH-3 / Tucson 14011-0111.49</strain>
    </source>
</reference>
<feature type="compositionally biased region" description="Low complexity" evidence="1">
    <location>
        <begin position="45"/>
        <end position="54"/>
    </location>
</feature>
<name>B4G410_DROPE</name>
<feature type="compositionally biased region" description="Low complexity" evidence="1">
    <location>
        <begin position="26"/>
        <end position="38"/>
    </location>
</feature>
<sequence length="90" mass="9738">MVKNDAADTANQSGTMDDKLGTPPQSGKSSLLLRSKLGTPPQSAKSRLLLRSKLGTPPQSAKSRRVLPHFRTVQGLECVSPRRLARLPSF</sequence>
<accession>B4G410</accession>
<protein>
    <submittedName>
        <fullName evidence="2">GL24140</fullName>
    </submittedName>
</protein>
<evidence type="ECO:0000313" key="3">
    <source>
        <dbReference type="Proteomes" id="UP000008744"/>
    </source>
</evidence>
<dbReference type="AlphaFoldDB" id="B4G410"/>
<feature type="region of interest" description="Disordered" evidence="1">
    <location>
        <begin position="1"/>
        <end position="65"/>
    </location>
</feature>
<dbReference type="EMBL" id="CH479179">
    <property type="protein sequence ID" value="EDW24421.1"/>
    <property type="molecule type" value="Genomic_DNA"/>
</dbReference>
<gene>
    <name evidence="2" type="primary">Dper\GL24140</name>
    <name evidence="2" type="ORF">Dper_GL24140</name>
</gene>